<keyword evidence="3 5" id="KW-1133">Transmembrane helix</keyword>
<dbReference type="InterPro" id="IPR011020">
    <property type="entry name" value="HTTM-like"/>
</dbReference>
<feature type="transmembrane region" description="Helical" evidence="5">
    <location>
        <begin position="138"/>
        <end position="157"/>
    </location>
</feature>
<evidence type="ECO:0000256" key="1">
    <source>
        <dbReference type="ARBA" id="ARBA00004127"/>
    </source>
</evidence>
<keyword evidence="8" id="KW-1185">Reference proteome</keyword>
<dbReference type="SMART" id="SM00752">
    <property type="entry name" value="HTTM"/>
    <property type="match status" value="1"/>
</dbReference>
<feature type="transmembrane region" description="Helical" evidence="5">
    <location>
        <begin position="193"/>
        <end position="212"/>
    </location>
</feature>
<comment type="subcellular location">
    <subcellularLocation>
        <location evidence="1">Endomembrane system</location>
        <topology evidence="1">Multi-pass membrane protein</topology>
    </subcellularLocation>
</comment>
<name>A0AA41PZL4_9ACTN</name>
<feature type="transmembrane region" description="Helical" evidence="5">
    <location>
        <begin position="218"/>
        <end position="237"/>
    </location>
</feature>
<sequence>MLTAAVAAREVLAIGGLGLAVSAARDLRVRHEYAPSGVLTYAVEASGRDSNAALLWLSTWEHYRVALAVQFAAGAAAPVVALAAPTPAAAVAALLLAACAVLTLQRSSYGLDGADQMFALAMISCTAALVAGERYGRLFLYFLAAQLILSYLIAGIAKLVSPVWRDGTCLAGILSTKAYSSPRLAALLRRHRTFALGMAWSVMLFEVTFIAVPFLAPVLDGTVMLAGLVCGVLFHLGISVTMRLHTFVFAFTGAYPALLYAMDNPPM</sequence>
<feature type="transmembrane region" description="Helical" evidence="5">
    <location>
        <begin position="88"/>
        <end position="104"/>
    </location>
</feature>
<keyword evidence="2 5" id="KW-0812">Transmembrane</keyword>
<gene>
    <name evidence="7" type="ORF">LZ495_16500</name>
</gene>
<evidence type="ECO:0000256" key="3">
    <source>
        <dbReference type="ARBA" id="ARBA00022989"/>
    </source>
</evidence>
<evidence type="ECO:0000313" key="7">
    <source>
        <dbReference type="EMBL" id="MCF2528805.1"/>
    </source>
</evidence>
<keyword evidence="4 5" id="KW-0472">Membrane</keyword>
<dbReference type="EMBL" id="JAKFHA010000008">
    <property type="protein sequence ID" value="MCF2528805.1"/>
    <property type="molecule type" value="Genomic_DNA"/>
</dbReference>
<reference evidence="7" key="1">
    <citation type="submission" date="2022-01" db="EMBL/GenBank/DDBJ databases">
        <title>Genome-Based Taxonomic Classification of the Phylum Actinobacteria.</title>
        <authorList>
            <person name="Gao Y."/>
        </authorList>
    </citation>
    <scope>NUCLEOTIDE SEQUENCE</scope>
    <source>
        <strain evidence="7">KLBMP 8922</strain>
    </source>
</reference>
<dbReference type="RefSeq" id="WP_235052970.1">
    <property type="nucleotide sequence ID" value="NZ_JAKFHA010000008.1"/>
</dbReference>
<protein>
    <recommendedName>
        <fullName evidence="6">HTTM-like domain-containing protein</fullName>
    </recommendedName>
</protein>
<evidence type="ECO:0000313" key="8">
    <source>
        <dbReference type="Proteomes" id="UP001165378"/>
    </source>
</evidence>
<dbReference type="GO" id="GO:0012505">
    <property type="term" value="C:endomembrane system"/>
    <property type="evidence" value="ECO:0007669"/>
    <property type="project" value="UniProtKB-SubCell"/>
</dbReference>
<evidence type="ECO:0000259" key="6">
    <source>
        <dbReference type="SMART" id="SM00752"/>
    </source>
</evidence>
<feature type="transmembrane region" description="Helical" evidence="5">
    <location>
        <begin position="244"/>
        <end position="262"/>
    </location>
</feature>
<evidence type="ECO:0000256" key="2">
    <source>
        <dbReference type="ARBA" id="ARBA00022692"/>
    </source>
</evidence>
<organism evidence="7 8">
    <name type="scientific">Yinghuangia soli</name>
    <dbReference type="NCBI Taxonomy" id="2908204"/>
    <lineage>
        <taxon>Bacteria</taxon>
        <taxon>Bacillati</taxon>
        <taxon>Actinomycetota</taxon>
        <taxon>Actinomycetes</taxon>
        <taxon>Kitasatosporales</taxon>
        <taxon>Streptomycetaceae</taxon>
        <taxon>Yinghuangia</taxon>
    </lineage>
</organism>
<dbReference type="Proteomes" id="UP001165378">
    <property type="component" value="Unassembled WGS sequence"/>
</dbReference>
<proteinExistence type="predicted"/>
<evidence type="ECO:0000256" key="5">
    <source>
        <dbReference type="SAM" id="Phobius"/>
    </source>
</evidence>
<feature type="domain" description="HTTM-like" evidence="6">
    <location>
        <begin position="3"/>
        <end position="263"/>
    </location>
</feature>
<comment type="caution">
    <text evidence="7">The sequence shown here is derived from an EMBL/GenBank/DDBJ whole genome shotgun (WGS) entry which is preliminary data.</text>
</comment>
<evidence type="ECO:0000256" key="4">
    <source>
        <dbReference type="ARBA" id="ARBA00023136"/>
    </source>
</evidence>
<accession>A0AA41PZL4</accession>
<dbReference type="AlphaFoldDB" id="A0AA41PZL4"/>